<dbReference type="GO" id="GO:0000750">
    <property type="term" value="P:pheromone-dependent signal transduction involved in conjugation with cellular fusion"/>
    <property type="evidence" value="ECO:0007669"/>
    <property type="project" value="TreeGrafter"/>
</dbReference>
<feature type="transmembrane region" description="Helical" evidence="1">
    <location>
        <begin position="71"/>
        <end position="92"/>
    </location>
</feature>
<dbReference type="RefSeq" id="XP_025343777.1">
    <property type="nucleotide sequence ID" value="XM_025486227.1"/>
</dbReference>
<dbReference type="InterPro" id="IPR027458">
    <property type="entry name" value="STE2_TM1-TM2_sf"/>
</dbReference>
<dbReference type="Proteomes" id="UP000244309">
    <property type="component" value="Unassembled WGS sequence"/>
</dbReference>
<dbReference type="GO" id="GO:0038038">
    <property type="term" value="C:G protein-coupled receptor homodimeric complex"/>
    <property type="evidence" value="ECO:0007669"/>
    <property type="project" value="TreeGrafter"/>
</dbReference>
<dbReference type="STRING" id="45357.A0A2V1AXM8"/>
<proteinExistence type="predicted"/>
<feature type="transmembrane region" description="Helical" evidence="1">
    <location>
        <begin position="234"/>
        <end position="256"/>
    </location>
</feature>
<dbReference type="PRINTS" id="PR00250">
    <property type="entry name" value="GPCRSTE2"/>
</dbReference>
<feature type="transmembrane region" description="Helical" evidence="1">
    <location>
        <begin position="262"/>
        <end position="280"/>
    </location>
</feature>
<dbReference type="OrthoDB" id="5402633at2759"/>
<feature type="transmembrane region" description="Helical" evidence="1">
    <location>
        <begin position="112"/>
        <end position="135"/>
    </location>
</feature>
<dbReference type="GO" id="GO:0004932">
    <property type="term" value="F:mating-type factor pheromone receptor activity"/>
    <property type="evidence" value="ECO:0007669"/>
    <property type="project" value="InterPro"/>
</dbReference>
<evidence type="ECO:0000256" key="1">
    <source>
        <dbReference type="SAM" id="Phobius"/>
    </source>
</evidence>
<keyword evidence="1" id="KW-0812">Transmembrane</keyword>
<dbReference type="EMBL" id="PKFO01000010">
    <property type="protein sequence ID" value="PVH22837.1"/>
    <property type="molecule type" value="Genomic_DNA"/>
</dbReference>
<dbReference type="PANTHER" id="PTHR28009">
    <property type="entry name" value="PHEROMONE ALPHA FACTOR RECEPTOR"/>
    <property type="match status" value="1"/>
</dbReference>
<feature type="transmembrane region" description="Helical" evidence="1">
    <location>
        <begin position="147"/>
        <end position="167"/>
    </location>
</feature>
<feature type="transmembrane region" description="Helical" evidence="1">
    <location>
        <begin position="192"/>
        <end position="213"/>
    </location>
</feature>
<dbReference type="PANTHER" id="PTHR28009:SF1">
    <property type="entry name" value="PHEROMONE ALPHA FACTOR RECEPTOR"/>
    <property type="match status" value="1"/>
</dbReference>
<evidence type="ECO:0000313" key="3">
    <source>
        <dbReference type="Proteomes" id="UP000244309"/>
    </source>
</evidence>
<organism evidence="2 3">
    <name type="scientific">Candidozyma haemuli</name>
    <dbReference type="NCBI Taxonomy" id="45357"/>
    <lineage>
        <taxon>Eukaryota</taxon>
        <taxon>Fungi</taxon>
        <taxon>Dikarya</taxon>
        <taxon>Ascomycota</taxon>
        <taxon>Saccharomycotina</taxon>
        <taxon>Pichiomycetes</taxon>
        <taxon>Metschnikowiaceae</taxon>
        <taxon>Candidozyma</taxon>
    </lineage>
</organism>
<name>A0A2V1AXM8_9ASCO</name>
<dbReference type="AlphaFoldDB" id="A0A2V1AXM8"/>
<dbReference type="VEuPathDB" id="FungiDB:CXQ85_002561"/>
<evidence type="ECO:0008006" key="4">
    <source>
        <dbReference type="Google" id="ProtNLM"/>
    </source>
</evidence>
<reference evidence="2 3" key="1">
    <citation type="submission" date="2017-12" db="EMBL/GenBank/DDBJ databases">
        <title>Genome Sequence of a Multidrug-Resistant Candida haemulonii Isolate from a Patient with Chronic Leg Ulcers in Israel.</title>
        <authorList>
            <person name="Chow N.A."/>
            <person name="Gade L."/>
            <person name="Batra D."/>
            <person name="Rowe L.A."/>
            <person name="Ben-Ami R."/>
            <person name="Loparev V.N."/>
            <person name="Litvintseva A.P."/>
        </authorList>
    </citation>
    <scope>NUCLEOTIDE SEQUENCE [LARGE SCALE GENOMIC DNA]</scope>
    <source>
        <strain evidence="2 3">B11899</strain>
    </source>
</reference>
<keyword evidence="3" id="KW-1185">Reference proteome</keyword>
<keyword evidence="1" id="KW-0472">Membrane</keyword>
<comment type="caution">
    <text evidence="2">The sequence shown here is derived from an EMBL/GenBank/DDBJ whole genome shotgun (WGS) entry which is preliminary data.</text>
</comment>
<keyword evidence="1" id="KW-1133">Transmembrane helix</keyword>
<sequence>MEFSDNDIVLNYTVGPEIYQLTFGILDNTVDRSLQLCVVHGVAIGCGILLMLLSWVVIIKKRTPMFILNQLTMVLMIIKSALYLCFLFGPLSSLTYKFTGLLPEERWHAFDIYIATNVIHTLLIATVEATLVFQIHVIFKSPEVKHLGYVLTAAAGSLAVTIVSLYIHSTVVTAIQLRNQLMEQDVTPTNSWVNNVPVILFSASLNVVCIILISKLALAIRTRRYLGLKQFDGLHILIITSTQTFIVPSVLMIVNYRQSTSYSTLLANISVILAVCNLPFSSLWATSANNSTHPTSSPNTVFSRWDSKLSDTETLAHEVPLLPGKAEKIQLVSPTTEKGDVQTMCDSNGDQDSIDRMLDDIDGAIMTTELNIRDKLV</sequence>
<dbReference type="CDD" id="cd14939">
    <property type="entry name" value="7tmD_STE2"/>
    <property type="match status" value="1"/>
</dbReference>
<protein>
    <recommendedName>
        <fullName evidence="4">Pheromone alpha factor receptor</fullName>
    </recommendedName>
</protein>
<dbReference type="Gene3D" id="1.10.287.920">
    <property type="entry name" value="Pheromone alpha factor receptor"/>
    <property type="match status" value="1"/>
</dbReference>
<feature type="transmembrane region" description="Helical" evidence="1">
    <location>
        <begin position="38"/>
        <end position="59"/>
    </location>
</feature>
<gene>
    <name evidence="2" type="ORF">CXQ85_002561</name>
</gene>
<dbReference type="Pfam" id="PF02116">
    <property type="entry name" value="STE2"/>
    <property type="match status" value="1"/>
</dbReference>
<dbReference type="InterPro" id="IPR000366">
    <property type="entry name" value="GPCR_STE2"/>
</dbReference>
<evidence type="ECO:0000313" key="2">
    <source>
        <dbReference type="EMBL" id="PVH22837.1"/>
    </source>
</evidence>
<dbReference type="GeneID" id="37007892"/>
<accession>A0A2V1AXM8</accession>